<sequence>MKRSILGALIVLASFTASAAAQDFKQYRTTTLDALVDEWNRKTSKEGPGYSFSRPEKLKLIVKLGQAPKPCETDPLRLVLRTMGFEKVLEQVKVSQCIGLVSDGGRAMPAYVQDVLVDGLNADAKVGRSIEAYVDFLAFEVNADRSRNRAILMLNRFEPL</sequence>
<reference evidence="2 3" key="1">
    <citation type="submission" date="2019-06" db="EMBL/GenBank/DDBJ databases">
        <title>Genomic Encyclopedia of Type Strains, Phase IV (KMG-V): Genome sequencing to study the core and pangenomes of soil and plant-associated prokaryotes.</title>
        <authorList>
            <person name="Whitman W."/>
        </authorList>
    </citation>
    <scope>NUCLEOTIDE SEQUENCE [LARGE SCALE GENOMIC DNA]</scope>
    <source>
        <strain evidence="2 3">BR 10355</strain>
    </source>
</reference>
<accession>A0A560MC12</accession>
<gene>
    <name evidence="2" type="ORF">FBZ93_103158</name>
</gene>
<evidence type="ECO:0000256" key="1">
    <source>
        <dbReference type="SAM" id="SignalP"/>
    </source>
</evidence>
<proteinExistence type="predicted"/>
<feature type="signal peptide" evidence="1">
    <location>
        <begin position="1"/>
        <end position="19"/>
    </location>
</feature>
<organism evidence="2 3">
    <name type="scientific">Bradyrhizobium macuxiense</name>
    <dbReference type="NCBI Taxonomy" id="1755647"/>
    <lineage>
        <taxon>Bacteria</taxon>
        <taxon>Pseudomonadati</taxon>
        <taxon>Pseudomonadota</taxon>
        <taxon>Alphaproteobacteria</taxon>
        <taxon>Hyphomicrobiales</taxon>
        <taxon>Nitrobacteraceae</taxon>
        <taxon>Bradyrhizobium</taxon>
    </lineage>
</organism>
<keyword evidence="1" id="KW-0732">Signal</keyword>
<dbReference type="AlphaFoldDB" id="A0A560MC12"/>
<protein>
    <submittedName>
        <fullName evidence="2">Uncharacterized protein</fullName>
    </submittedName>
</protein>
<dbReference type="EMBL" id="VITY01000003">
    <property type="protein sequence ID" value="TWC05146.1"/>
    <property type="molecule type" value="Genomic_DNA"/>
</dbReference>
<feature type="chain" id="PRO_5022053541" evidence="1">
    <location>
        <begin position="20"/>
        <end position="160"/>
    </location>
</feature>
<evidence type="ECO:0000313" key="3">
    <source>
        <dbReference type="Proteomes" id="UP000321304"/>
    </source>
</evidence>
<keyword evidence="3" id="KW-1185">Reference proteome</keyword>
<name>A0A560MC12_9BRAD</name>
<dbReference type="Proteomes" id="UP000321304">
    <property type="component" value="Unassembled WGS sequence"/>
</dbReference>
<comment type="caution">
    <text evidence="2">The sequence shown here is derived from an EMBL/GenBank/DDBJ whole genome shotgun (WGS) entry which is preliminary data.</text>
</comment>
<evidence type="ECO:0000313" key="2">
    <source>
        <dbReference type="EMBL" id="TWC05146.1"/>
    </source>
</evidence>